<comment type="similarity">
    <text evidence="2">Belongs to the ABC-4 integral membrane protein family. LolC/E subfamily.</text>
</comment>
<dbReference type="PANTHER" id="PTHR30489">
    <property type="entry name" value="LIPOPROTEIN-RELEASING SYSTEM TRANSMEMBRANE PROTEIN LOLE"/>
    <property type="match status" value="1"/>
</dbReference>
<protein>
    <submittedName>
        <fullName evidence="11">Lipoprotein releasing system, transmembrane protein, LolC/E family</fullName>
    </submittedName>
</protein>
<comment type="subcellular location">
    <subcellularLocation>
        <location evidence="1">Cell membrane</location>
        <topology evidence="1">Multi-pass membrane protein</topology>
    </subcellularLocation>
</comment>
<evidence type="ECO:0000313" key="11">
    <source>
        <dbReference type="EMBL" id="SPD75101.1"/>
    </source>
</evidence>
<dbReference type="NCBIfam" id="TIGR02212">
    <property type="entry name" value="lolCE"/>
    <property type="match status" value="1"/>
</dbReference>
<dbReference type="InterPro" id="IPR051447">
    <property type="entry name" value="Lipoprotein-release_system"/>
</dbReference>
<keyword evidence="3" id="KW-0813">Transport</keyword>
<reference evidence="11" key="1">
    <citation type="submission" date="2018-01" db="EMBL/GenBank/DDBJ databases">
        <authorList>
            <person name="Regsiter A."/>
            <person name="William W."/>
        </authorList>
    </citation>
    <scope>NUCLEOTIDE SEQUENCE</scope>
    <source>
        <strain evidence="11">TRIP AH-1</strain>
    </source>
</reference>
<keyword evidence="7 8" id="KW-0472">Membrane</keyword>
<evidence type="ECO:0000259" key="9">
    <source>
        <dbReference type="Pfam" id="PF02687"/>
    </source>
</evidence>
<gene>
    <name evidence="11" type="ORF">PITCH_A420062</name>
</gene>
<name>A0A445N0H1_9BACT</name>
<feature type="domain" description="ABC3 transporter permease C-terminal" evidence="9">
    <location>
        <begin position="275"/>
        <end position="400"/>
    </location>
</feature>
<evidence type="ECO:0000259" key="10">
    <source>
        <dbReference type="Pfam" id="PF12704"/>
    </source>
</evidence>
<feature type="transmembrane region" description="Helical" evidence="8">
    <location>
        <begin position="271"/>
        <end position="297"/>
    </location>
</feature>
<evidence type="ECO:0000256" key="4">
    <source>
        <dbReference type="ARBA" id="ARBA00022475"/>
    </source>
</evidence>
<keyword evidence="11" id="KW-0449">Lipoprotein</keyword>
<dbReference type="GO" id="GO:0042953">
    <property type="term" value="P:lipoprotein transport"/>
    <property type="evidence" value="ECO:0007669"/>
    <property type="project" value="InterPro"/>
</dbReference>
<dbReference type="InterPro" id="IPR003838">
    <property type="entry name" value="ABC3_permease_C"/>
</dbReference>
<keyword evidence="4" id="KW-1003">Cell membrane</keyword>
<dbReference type="Pfam" id="PF12704">
    <property type="entry name" value="MacB_PCD"/>
    <property type="match status" value="1"/>
</dbReference>
<accession>A0A445N0H1</accession>
<feature type="domain" description="MacB-like periplasmic core" evidence="10">
    <location>
        <begin position="24"/>
        <end position="244"/>
    </location>
</feature>
<evidence type="ECO:0000256" key="2">
    <source>
        <dbReference type="ARBA" id="ARBA00005236"/>
    </source>
</evidence>
<proteinExistence type="inferred from homology"/>
<feature type="transmembrane region" description="Helical" evidence="8">
    <location>
        <begin position="373"/>
        <end position="395"/>
    </location>
</feature>
<dbReference type="InterPro" id="IPR011925">
    <property type="entry name" value="LolCE_TM"/>
</dbReference>
<keyword evidence="6 8" id="KW-1133">Transmembrane helix</keyword>
<dbReference type="Pfam" id="PF02687">
    <property type="entry name" value="FtsX"/>
    <property type="match status" value="1"/>
</dbReference>
<feature type="transmembrane region" description="Helical" evidence="8">
    <location>
        <begin position="20"/>
        <end position="45"/>
    </location>
</feature>
<dbReference type="EMBL" id="OJIN01000184">
    <property type="protein sequence ID" value="SPD75101.1"/>
    <property type="molecule type" value="Genomic_DNA"/>
</dbReference>
<feature type="transmembrane region" description="Helical" evidence="8">
    <location>
        <begin position="318"/>
        <end position="342"/>
    </location>
</feature>
<dbReference type="InterPro" id="IPR025857">
    <property type="entry name" value="MacB_PCD"/>
</dbReference>
<dbReference type="PANTHER" id="PTHR30489:SF0">
    <property type="entry name" value="LIPOPROTEIN-RELEASING SYSTEM TRANSMEMBRANE PROTEIN LOLE"/>
    <property type="match status" value="1"/>
</dbReference>
<evidence type="ECO:0000256" key="8">
    <source>
        <dbReference type="SAM" id="Phobius"/>
    </source>
</evidence>
<evidence type="ECO:0000256" key="7">
    <source>
        <dbReference type="ARBA" id="ARBA00023136"/>
    </source>
</evidence>
<evidence type="ECO:0000256" key="5">
    <source>
        <dbReference type="ARBA" id="ARBA00022692"/>
    </source>
</evidence>
<dbReference type="AlphaFoldDB" id="A0A445N0H1"/>
<evidence type="ECO:0000256" key="6">
    <source>
        <dbReference type="ARBA" id="ARBA00022989"/>
    </source>
</evidence>
<keyword evidence="5 8" id="KW-0812">Transmembrane</keyword>
<evidence type="ECO:0000256" key="3">
    <source>
        <dbReference type="ARBA" id="ARBA00022448"/>
    </source>
</evidence>
<sequence length="407" mass="44509">MFEIFLGIRYLKAKRKQAFISIITIISALGVMMGVMALVVVLSVMNGFRADMMSKILGVNSHLLIMSYGGPFEGYQKVEKIISGMDGIVASTPFISSQVMFNNSGNVTGAIFWGINPETAGSVVDLKTMIKRGSLESLRRTADGVPAIIIGCELAKQTDSDIGDIVTVISPEGKLTPMGRIPNTRQFKVSGIFDSGMYEYDASMVYVSLEEAQDFLALGNRVSGLRVKIRNVFESEKVSAAVQEKLGHSFLTKDWKAMNKSLFAALKLEKYTMFVILAMIVMVGALNIISTLVMVVMEKTRDVAILRAMGASKKSIMSIFMLQGLLVGVVGTIAGILSGLGICELLAKYKFIDLDPSVYYIQKLPVLVEAGDVWVVSLAAVMISFLATIYPSWYASRMNPVEVIRYE</sequence>
<dbReference type="GO" id="GO:0098797">
    <property type="term" value="C:plasma membrane protein complex"/>
    <property type="evidence" value="ECO:0007669"/>
    <property type="project" value="TreeGrafter"/>
</dbReference>
<organism evidence="11">
    <name type="scientific">uncultured Desulfobacterium sp</name>
    <dbReference type="NCBI Taxonomy" id="201089"/>
    <lineage>
        <taxon>Bacteria</taxon>
        <taxon>Pseudomonadati</taxon>
        <taxon>Thermodesulfobacteriota</taxon>
        <taxon>Desulfobacteria</taxon>
        <taxon>Desulfobacterales</taxon>
        <taxon>Desulfobacteriaceae</taxon>
        <taxon>Desulfobacterium</taxon>
        <taxon>environmental samples</taxon>
    </lineage>
</organism>
<evidence type="ECO:0000256" key="1">
    <source>
        <dbReference type="ARBA" id="ARBA00004651"/>
    </source>
</evidence>
<dbReference type="GO" id="GO:0044874">
    <property type="term" value="P:lipoprotein localization to outer membrane"/>
    <property type="evidence" value="ECO:0007669"/>
    <property type="project" value="TreeGrafter"/>
</dbReference>